<protein>
    <submittedName>
        <fullName evidence="1">Uncharacterized protein</fullName>
    </submittedName>
</protein>
<dbReference type="EMBL" id="AFYH01205712">
    <property type="status" value="NOT_ANNOTATED_CDS"/>
    <property type="molecule type" value="Genomic_DNA"/>
</dbReference>
<dbReference type="PANTHER" id="PTHR33862:SF3">
    <property type="entry name" value="OROFACIAL CLEFT 1 CANDIDATE GENE 1 PROTEIN"/>
    <property type="match status" value="1"/>
</dbReference>
<reference evidence="2" key="1">
    <citation type="submission" date="2011-08" db="EMBL/GenBank/DDBJ databases">
        <title>The draft genome of Latimeria chalumnae.</title>
        <authorList>
            <person name="Di Palma F."/>
            <person name="Alfoldi J."/>
            <person name="Johnson J."/>
            <person name="Berlin A."/>
            <person name="Gnerre S."/>
            <person name="Jaffe D."/>
            <person name="MacCallum I."/>
            <person name="Young S."/>
            <person name="Walker B.J."/>
            <person name="Lander E."/>
            <person name="Lindblad-Toh K."/>
        </authorList>
    </citation>
    <scope>NUCLEOTIDE SEQUENCE [LARGE SCALE GENOMIC DNA]</scope>
    <source>
        <strain evidence="2">Wild caught</strain>
    </source>
</reference>
<proteinExistence type="predicted"/>
<sequence>KVSLLSRLGGHALHWSNLKDQRRSGTTLPVKHDGSFFNMELQFNQSVFTVLPAKTDVRPEMVFLFELFLLRGTNNHIDRVVGWGAFPVCDGALDLLEGKFKCPLLRGHQDSRIDQFRKIEELMSSDLDHWLSNLYFQIIKLPRYLDGQKEYEVHLQFPSNILGSPDCFCTS</sequence>
<dbReference type="eggNOG" id="ENOG502QRVX">
    <property type="taxonomic scope" value="Eukaryota"/>
</dbReference>
<dbReference type="Ensembl" id="ENSLACT00000009562.1">
    <property type="protein sequence ID" value="ENSLACP00000009490.1"/>
    <property type="gene ID" value="ENSLACG00000008370.1"/>
</dbReference>
<dbReference type="InterPro" id="IPR031390">
    <property type="entry name" value="OFCC1"/>
</dbReference>
<dbReference type="InParanoid" id="H3AIL9"/>
<dbReference type="AlphaFoldDB" id="H3AIL9"/>
<evidence type="ECO:0000313" key="2">
    <source>
        <dbReference type="Proteomes" id="UP000008672"/>
    </source>
</evidence>
<dbReference type="HOGENOM" id="CLU_1566484_0_0_1"/>
<keyword evidence="2" id="KW-1185">Reference proteome</keyword>
<evidence type="ECO:0000313" key="1">
    <source>
        <dbReference type="Ensembl" id="ENSLACP00000009490.1"/>
    </source>
</evidence>
<dbReference type="Proteomes" id="UP000008672">
    <property type="component" value="Unassembled WGS sequence"/>
</dbReference>
<organism evidence="1 2">
    <name type="scientific">Latimeria chalumnae</name>
    <name type="common">Coelacanth</name>
    <dbReference type="NCBI Taxonomy" id="7897"/>
    <lineage>
        <taxon>Eukaryota</taxon>
        <taxon>Metazoa</taxon>
        <taxon>Chordata</taxon>
        <taxon>Craniata</taxon>
        <taxon>Vertebrata</taxon>
        <taxon>Euteleostomi</taxon>
        <taxon>Coelacanthiformes</taxon>
        <taxon>Coelacanthidae</taxon>
        <taxon>Latimeria</taxon>
    </lineage>
</organism>
<dbReference type="GeneTree" id="ENSGT01010000228896"/>
<reference evidence="1" key="3">
    <citation type="submission" date="2025-09" db="UniProtKB">
        <authorList>
            <consortium name="Ensembl"/>
        </authorList>
    </citation>
    <scope>IDENTIFICATION</scope>
</reference>
<reference evidence="1" key="2">
    <citation type="submission" date="2025-08" db="UniProtKB">
        <authorList>
            <consortium name="Ensembl"/>
        </authorList>
    </citation>
    <scope>IDENTIFICATION</scope>
</reference>
<accession>H3AIL9</accession>
<dbReference type="PANTHER" id="PTHR33862">
    <property type="entry name" value="OROFACIAL CLEFT 1 CANDIDATE GENE 1 PROTEIN"/>
    <property type="match status" value="1"/>
</dbReference>
<name>H3AIL9_LATCH</name>